<evidence type="ECO:0008006" key="3">
    <source>
        <dbReference type="Google" id="ProtNLM"/>
    </source>
</evidence>
<proteinExistence type="predicted"/>
<dbReference type="RefSeq" id="WP_224035214.1">
    <property type="nucleotide sequence ID" value="NZ_AP024849.1"/>
</dbReference>
<organism evidence="1 2">
    <name type="scientific">Clostridium gelidum</name>
    <dbReference type="NCBI Taxonomy" id="704125"/>
    <lineage>
        <taxon>Bacteria</taxon>
        <taxon>Bacillati</taxon>
        <taxon>Bacillota</taxon>
        <taxon>Clostridia</taxon>
        <taxon>Eubacteriales</taxon>
        <taxon>Clostridiaceae</taxon>
        <taxon>Clostridium</taxon>
    </lineage>
</organism>
<dbReference type="Gene3D" id="1.20.120.1810">
    <property type="match status" value="1"/>
</dbReference>
<protein>
    <recommendedName>
        <fullName evidence="3">Sigma-70 family RNA polymerase sigma factor</fullName>
    </recommendedName>
</protein>
<evidence type="ECO:0000313" key="1">
    <source>
        <dbReference type="EMBL" id="BCZ48995.1"/>
    </source>
</evidence>
<accession>A0ABN6J5X8</accession>
<name>A0ABN6J5X8_9CLOT</name>
<dbReference type="InterPro" id="IPR013324">
    <property type="entry name" value="RNA_pol_sigma_r3/r4-like"/>
</dbReference>
<dbReference type="SUPFAM" id="SSF88659">
    <property type="entry name" value="Sigma3 and sigma4 domains of RNA polymerase sigma factors"/>
    <property type="match status" value="1"/>
</dbReference>
<dbReference type="InterPro" id="IPR013325">
    <property type="entry name" value="RNA_pol_sigma_r2"/>
</dbReference>
<sequence length="187" mass="21762">MDFKEIEKLVVAAKAQNDPSKEKLAKEFTPFIINLSNKTFINGYDTKDIQNECYRILFKCVSVYKLEKHRFVAYATNGIKNSINDLIRKSKNRSSSEGFEALTLSDNLEHIFPSTDCGLDEMLCNKADFELLKEVFSNLSNEEKELIVFVYFKNNSLQTYAYWKNMCYSTANRKKRTILNKMKQLLS</sequence>
<evidence type="ECO:0000313" key="2">
    <source>
        <dbReference type="Proteomes" id="UP000824633"/>
    </source>
</evidence>
<keyword evidence="2" id="KW-1185">Reference proteome</keyword>
<dbReference type="SUPFAM" id="SSF88946">
    <property type="entry name" value="Sigma2 domain of RNA polymerase sigma factors"/>
    <property type="match status" value="1"/>
</dbReference>
<dbReference type="EMBL" id="AP024849">
    <property type="protein sequence ID" value="BCZ48995.1"/>
    <property type="molecule type" value="Genomic_DNA"/>
</dbReference>
<reference evidence="2" key="1">
    <citation type="submission" date="2021-07" db="EMBL/GenBank/DDBJ databases">
        <title>Complete genome sequencing of a Clostridium isolate.</title>
        <authorList>
            <person name="Ueki A."/>
            <person name="Tonouchi A."/>
        </authorList>
    </citation>
    <scope>NUCLEOTIDE SEQUENCE [LARGE SCALE GENOMIC DNA]</scope>
    <source>
        <strain evidence="2">C5S11</strain>
    </source>
</reference>
<dbReference type="Proteomes" id="UP000824633">
    <property type="component" value="Chromosome"/>
</dbReference>
<dbReference type="InterPro" id="IPR014284">
    <property type="entry name" value="RNA_pol_sigma-70_dom"/>
</dbReference>
<gene>
    <name evidence="1" type="ORF">psyc5s11_50620</name>
</gene>
<dbReference type="NCBIfam" id="TIGR02937">
    <property type="entry name" value="sigma70-ECF"/>
    <property type="match status" value="1"/>
</dbReference>